<dbReference type="Proteomes" id="UP000244092">
    <property type="component" value="Unassembled WGS sequence"/>
</dbReference>
<evidence type="ECO:0000256" key="1">
    <source>
        <dbReference type="ARBA" id="ARBA00004651"/>
    </source>
</evidence>
<keyword evidence="6 8" id="KW-1133">Transmembrane helix</keyword>
<comment type="similarity">
    <text evidence="2">Belongs to the auxin efflux carrier (TC 2.A.69) family.</text>
</comment>
<evidence type="ECO:0008006" key="11">
    <source>
        <dbReference type="Google" id="ProtNLM"/>
    </source>
</evidence>
<dbReference type="AlphaFoldDB" id="A0A2T6CBM3"/>
<proteinExistence type="inferred from homology"/>
<evidence type="ECO:0000256" key="2">
    <source>
        <dbReference type="ARBA" id="ARBA00010145"/>
    </source>
</evidence>
<evidence type="ECO:0000256" key="3">
    <source>
        <dbReference type="ARBA" id="ARBA00022448"/>
    </source>
</evidence>
<keyword evidence="7 8" id="KW-0472">Membrane</keyword>
<organism evidence="9 10">
    <name type="scientific">Sulfitobacter mediterraneus</name>
    <dbReference type="NCBI Taxonomy" id="83219"/>
    <lineage>
        <taxon>Bacteria</taxon>
        <taxon>Pseudomonadati</taxon>
        <taxon>Pseudomonadota</taxon>
        <taxon>Alphaproteobacteria</taxon>
        <taxon>Rhodobacterales</taxon>
        <taxon>Roseobacteraceae</taxon>
        <taxon>Sulfitobacter</taxon>
    </lineage>
</organism>
<dbReference type="GO" id="GO:0005886">
    <property type="term" value="C:plasma membrane"/>
    <property type="evidence" value="ECO:0007669"/>
    <property type="project" value="UniProtKB-SubCell"/>
</dbReference>
<feature type="transmembrane region" description="Helical" evidence="8">
    <location>
        <begin position="13"/>
        <end position="32"/>
    </location>
</feature>
<comment type="caution">
    <text evidence="9">The sequence shown here is derived from an EMBL/GenBank/DDBJ whole genome shotgun (WGS) entry which is preliminary data.</text>
</comment>
<dbReference type="GO" id="GO:0055085">
    <property type="term" value="P:transmembrane transport"/>
    <property type="evidence" value="ECO:0007669"/>
    <property type="project" value="InterPro"/>
</dbReference>
<sequence>MTKAADVQTLLDVILPVFLVIGFGYVAVWAKLFPASGIDGVMKFTQNFAIPCLLFQAIAHLDLSASLTPALMVSFFGGAAICFALGIFGARLLFKRDWEDCVAIGFCCLFSNSVLLGLPITERAYGADALAGNFAIVAFHAPFCYGLGITVMEVVRNRGETGLTMLRNVGRAMFRNALVIGILAGFAVNLSGLILPTVVEDALSLIVRAALPAALFALGGVLIQYRPEGDMKAIAMVCGIALLVHPALVWTFGSALSLPTDAFRSGVLTAAMAPGFNAYIFANMYGRARRVAASSVLIATAISILSVWFWLGALP</sequence>
<gene>
    <name evidence="9" type="ORF">C8N31_110163</name>
</gene>
<dbReference type="PANTHER" id="PTHR36838:SF3">
    <property type="entry name" value="TRANSPORTER AUXIN EFFLUX CARRIER EC FAMILY"/>
    <property type="match status" value="1"/>
</dbReference>
<evidence type="ECO:0000313" key="10">
    <source>
        <dbReference type="Proteomes" id="UP000244092"/>
    </source>
</evidence>
<feature type="transmembrane region" description="Helical" evidence="8">
    <location>
        <begin position="262"/>
        <end position="282"/>
    </location>
</feature>
<feature type="transmembrane region" description="Helical" evidence="8">
    <location>
        <begin position="132"/>
        <end position="155"/>
    </location>
</feature>
<evidence type="ECO:0000256" key="5">
    <source>
        <dbReference type="ARBA" id="ARBA00022692"/>
    </source>
</evidence>
<dbReference type="Pfam" id="PF03547">
    <property type="entry name" value="Mem_trans"/>
    <property type="match status" value="1"/>
</dbReference>
<feature type="transmembrane region" description="Helical" evidence="8">
    <location>
        <begin position="205"/>
        <end position="223"/>
    </location>
</feature>
<dbReference type="EMBL" id="QBKU01000010">
    <property type="protein sequence ID" value="PTX72902.1"/>
    <property type="molecule type" value="Genomic_DNA"/>
</dbReference>
<evidence type="ECO:0000256" key="8">
    <source>
        <dbReference type="SAM" id="Phobius"/>
    </source>
</evidence>
<evidence type="ECO:0000256" key="6">
    <source>
        <dbReference type="ARBA" id="ARBA00022989"/>
    </source>
</evidence>
<feature type="transmembrane region" description="Helical" evidence="8">
    <location>
        <begin position="101"/>
        <end position="120"/>
    </location>
</feature>
<keyword evidence="5 8" id="KW-0812">Transmembrane</keyword>
<evidence type="ECO:0000256" key="4">
    <source>
        <dbReference type="ARBA" id="ARBA00022475"/>
    </source>
</evidence>
<dbReference type="InterPro" id="IPR038770">
    <property type="entry name" value="Na+/solute_symporter_sf"/>
</dbReference>
<accession>A0A2T6CBM3</accession>
<feature type="transmembrane region" description="Helical" evidence="8">
    <location>
        <begin position="235"/>
        <end position="256"/>
    </location>
</feature>
<dbReference type="PANTHER" id="PTHR36838">
    <property type="entry name" value="AUXIN EFFLUX CARRIER FAMILY PROTEIN"/>
    <property type="match status" value="1"/>
</dbReference>
<dbReference type="InterPro" id="IPR004776">
    <property type="entry name" value="Mem_transp_PIN-like"/>
</dbReference>
<comment type="subcellular location">
    <subcellularLocation>
        <location evidence="1">Cell membrane</location>
        <topology evidence="1">Multi-pass membrane protein</topology>
    </subcellularLocation>
</comment>
<feature type="transmembrane region" description="Helical" evidence="8">
    <location>
        <begin position="73"/>
        <end position="94"/>
    </location>
</feature>
<evidence type="ECO:0000256" key="7">
    <source>
        <dbReference type="ARBA" id="ARBA00023136"/>
    </source>
</evidence>
<feature type="transmembrane region" description="Helical" evidence="8">
    <location>
        <begin position="176"/>
        <end position="199"/>
    </location>
</feature>
<protein>
    <recommendedName>
        <fullName evidence="11">Malonate transporter</fullName>
    </recommendedName>
</protein>
<reference evidence="9 10" key="1">
    <citation type="submission" date="2018-04" db="EMBL/GenBank/DDBJ databases">
        <title>Genomic Encyclopedia of Archaeal and Bacterial Type Strains, Phase II (KMG-II): from individual species to whole genera.</title>
        <authorList>
            <person name="Goeker M."/>
        </authorList>
    </citation>
    <scope>NUCLEOTIDE SEQUENCE [LARGE SCALE GENOMIC DNA]</scope>
    <source>
        <strain evidence="9 10">DSM 12244</strain>
    </source>
</reference>
<keyword evidence="3" id="KW-0813">Transport</keyword>
<evidence type="ECO:0000313" key="9">
    <source>
        <dbReference type="EMBL" id="PTX72902.1"/>
    </source>
</evidence>
<feature type="transmembrane region" description="Helical" evidence="8">
    <location>
        <begin position="291"/>
        <end position="311"/>
    </location>
</feature>
<name>A0A2T6CBM3_9RHOB</name>
<dbReference type="RefSeq" id="WP_037918635.1">
    <property type="nucleotide sequence ID" value="NZ_CP081109.1"/>
</dbReference>
<keyword evidence="4" id="KW-1003">Cell membrane</keyword>
<dbReference type="Gene3D" id="1.20.1530.20">
    <property type="match status" value="1"/>
</dbReference>